<dbReference type="InterPro" id="IPR046726">
    <property type="entry name" value="DUF6618"/>
</dbReference>
<dbReference type="EMBL" id="SLZZ01000056">
    <property type="protein sequence ID" value="TCS72007.1"/>
    <property type="molecule type" value="Genomic_DNA"/>
</dbReference>
<reference evidence="1 2" key="1">
    <citation type="submission" date="2019-03" db="EMBL/GenBank/DDBJ databases">
        <title>Genomic Encyclopedia of Type Strains, Phase IV (KMG-IV): sequencing the most valuable type-strain genomes for metagenomic binning, comparative biology and taxonomic classification.</title>
        <authorList>
            <person name="Goeker M."/>
        </authorList>
    </citation>
    <scope>NUCLEOTIDE SEQUENCE [LARGE SCALE GENOMIC DNA]</scope>
    <source>
        <strain evidence="1 2">DSM 29489</strain>
    </source>
</reference>
<organism evidence="1 2">
    <name type="scientific">Muricomes intestini</name>
    <dbReference type="NCBI Taxonomy" id="1796634"/>
    <lineage>
        <taxon>Bacteria</taxon>
        <taxon>Bacillati</taxon>
        <taxon>Bacillota</taxon>
        <taxon>Clostridia</taxon>
        <taxon>Lachnospirales</taxon>
        <taxon>Lachnospiraceae</taxon>
        <taxon>Muricomes</taxon>
    </lineage>
</organism>
<dbReference type="Proteomes" id="UP000295726">
    <property type="component" value="Unassembled WGS sequence"/>
</dbReference>
<accession>A0A4R3JY39</accession>
<dbReference type="RefSeq" id="WP_132384248.1">
    <property type="nucleotide sequence ID" value="NZ_DAIUIE010000270.1"/>
</dbReference>
<proteinExistence type="predicted"/>
<gene>
    <name evidence="1" type="ORF">EDD59_1564</name>
</gene>
<comment type="caution">
    <text evidence="1">The sequence shown here is derived from an EMBL/GenBank/DDBJ whole genome shotgun (WGS) entry which is preliminary data.</text>
</comment>
<keyword evidence="2" id="KW-1185">Reference proteome</keyword>
<protein>
    <submittedName>
        <fullName evidence="1">Uncharacterized protein</fullName>
    </submittedName>
</protein>
<evidence type="ECO:0000313" key="1">
    <source>
        <dbReference type="EMBL" id="TCS72007.1"/>
    </source>
</evidence>
<dbReference type="Pfam" id="PF20323">
    <property type="entry name" value="DUF6618"/>
    <property type="match status" value="1"/>
</dbReference>
<evidence type="ECO:0000313" key="2">
    <source>
        <dbReference type="Proteomes" id="UP000295726"/>
    </source>
</evidence>
<sequence length="112" mass="12753">MELNYICIGTSDMKPRQWKGHIQILNDSSPYELEVTARHSSFHILCGKHEYGNYVCIPNWNIGTELAGLSDRFWNFERLTTYYPELSSVDVTSITCALAKLNEYISTKGEAG</sequence>
<name>A0A4R3JY39_9FIRM</name>
<dbReference type="AlphaFoldDB" id="A0A4R3JY39"/>
<dbReference type="OrthoDB" id="1651171at2"/>